<dbReference type="EMBL" id="HG934468">
    <property type="protein sequence ID" value="CDN30921.1"/>
    <property type="molecule type" value="Genomic_DNA"/>
</dbReference>
<reference evidence="3 4" key="1">
    <citation type="journal article" date="2015" name="Genome Announc.">
        <title>Complete Genome Sequence of the Novel Leech Symbiont Mucinivorans hirudinis M3T.</title>
        <authorList>
            <person name="Nelson M.C."/>
            <person name="Bomar L."/>
            <person name="Graf J."/>
        </authorList>
    </citation>
    <scope>NUCLEOTIDE SEQUENCE [LARGE SCALE GENOMIC DNA]</scope>
    <source>
        <strain evidence="4">M3</strain>
    </source>
</reference>
<dbReference type="KEGG" id="rbc:BN938_0820"/>
<evidence type="ECO:0000259" key="2">
    <source>
        <dbReference type="Pfam" id="PF13505"/>
    </source>
</evidence>
<proteinExistence type="predicted"/>
<dbReference type="SUPFAM" id="SSF56925">
    <property type="entry name" value="OMPA-like"/>
    <property type="match status" value="1"/>
</dbReference>
<evidence type="ECO:0000313" key="3">
    <source>
        <dbReference type="EMBL" id="CDN30921.1"/>
    </source>
</evidence>
<dbReference type="HOGENOM" id="CLU_1336251_0_0_10"/>
<dbReference type="STRING" id="1433126.BN938_0820"/>
<protein>
    <recommendedName>
        <fullName evidence="2">Outer membrane protein beta-barrel domain-containing protein</fullName>
    </recommendedName>
</protein>
<feature type="domain" description="Outer membrane protein beta-barrel" evidence="2">
    <location>
        <begin position="18"/>
        <end position="202"/>
    </location>
</feature>
<organism evidence="3 4">
    <name type="scientific">Mucinivorans hirudinis</name>
    <dbReference type="NCBI Taxonomy" id="1433126"/>
    <lineage>
        <taxon>Bacteria</taxon>
        <taxon>Pseudomonadati</taxon>
        <taxon>Bacteroidota</taxon>
        <taxon>Bacteroidia</taxon>
        <taxon>Bacteroidales</taxon>
        <taxon>Rikenellaceae</taxon>
        <taxon>Mucinivorans</taxon>
    </lineage>
</organism>
<gene>
    <name evidence="3" type="ORF">BN938_0820</name>
</gene>
<keyword evidence="1" id="KW-0732">Signal</keyword>
<dbReference type="Gene3D" id="2.40.160.20">
    <property type="match status" value="1"/>
</dbReference>
<dbReference type="AlphaFoldDB" id="A0A060R6X8"/>
<sequence length="205" mass="23004">MKRKLLIIIFAVIGLGVLAQKMSFGVKGGINYLSLDNYGGGTYTLCEYRSCLSAGITAQYKWGDFLNFAIQPELVYSQSQTYIHPVVGLPLGDIRLIDIELPINFQMGLQLSPIFRPFVSAGLGFCYLIDTKVNDNLYSDGSLGFGSFNKFNVSFSGGAGFDLWNFQMQGRYRANVTRLNNTKQIFDKLLLSGFELSLTYFFLRR</sequence>
<name>A0A060R6X8_9BACT</name>
<dbReference type="InterPro" id="IPR011250">
    <property type="entry name" value="OMP/PagP_B-barrel"/>
</dbReference>
<dbReference type="OrthoDB" id="1011633at2"/>
<dbReference type="InterPro" id="IPR027385">
    <property type="entry name" value="Beta-barrel_OMP"/>
</dbReference>
<evidence type="ECO:0000256" key="1">
    <source>
        <dbReference type="ARBA" id="ARBA00022729"/>
    </source>
</evidence>
<keyword evidence="4" id="KW-1185">Reference proteome</keyword>
<dbReference type="Proteomes" id="UP000027616">
    <property type="component" value="Chromosome I"/>
</dbReference>
<accession>A0A060R6X8</accession>
<evidence type="ECO:0000313" key="4">
    <source>
        <dbReference type="Proteomes" id="UP000027616"/>
    </source>
</evidence>
<dbReference type="Pfam" id="PF13505">
    <property type="entry name" value="OMP_b-brl"/>
    <property type="match status" value="1"/>
</dbReference>